<evidence type="ECO:0000256" key="1">
    <source>
        <dbReference type="SAM" id="Phobius"/>
    </source>
</evidence>
<dbReference type="AlphaFoldDB" id="M5RER4"/>
<feature type="transmembrane region" description="Helical" evidence="1">
    <location>
        <begin position="69"/>
        <end position="87"/>
    </location>
</feature>
<evidence type="ECO:0000313" key="3">
    <source>
        <dbReference type="Proteomes" id="UP000011991"/>
    </source>
</evidence>
<gene>
    <name evidence="2" type="ORF">RMSM_05469</name>
</gene>
<keyword evidence="1" id="KW-0472">Membrane</keyword>
<keyword evidence="3" id="KW-1185">Reference proteome</keyword>
<dbReference type="PATRIC" id="fig|1265738.3.peg.5473"/>
<comment type="caution">
    <text evidence="2">The sequence shown here is derived from an EMBL/GenBank/DDBJ whole genome shotgun (WGS) entry which is preliminary data.</text>
</comment>
<reference evidence="2 3" key="1">
    <citation type="journal article" date="2013" name="Mar. Genomics">
        <title>Expression of sulfatases in Rhodopirellula baltica and the diversity of sulfatases in the genus Rhodopirellula.</title>
        <authorList>
            <person name="Wegner C.E."/>
            <person name="Richter-Heitmann T."/>
            <person name="Klindworth A."/>
            <person name="Klockow C."/>
            <person name="Richter M."/>
            <person name="Achstetter T."/>
            <person name="Glockner F.O."/>
            <person name="Harder J."/>
        </authorList>
    </citation>
    <scope>NUCLEOTIDE SEQUENCE [LARGE SCALE GENOMIC DNA]</scope>
    <source>
        <strain evidence="2 3">SM1</strain>
    </source>
</reference>
<keyword evidence="1" id="KW-1133">Transmembrane helix</keyword>
<accession>M5RER4</accession>
<organism evidence="2 3">
    <name type="scientific">Rhodopirellula maiorica SM1</name>
    <dbReference type="NCBI Taxonomy" id="1265738"/>
    <lineage>
        <taxon>Bacteria</taxon>
        <taxon>Pseudomonadati</taxon>
        <taxon>Planctomycetota</taxon>
        <taxon>Planctomycetia</taxon>
        <taxon>Pirellulales</taxon>
        <taxon>Pirellulaceae</taxon>
        <taxon>Novipirellula</taxon>
    </lineage>
</organism>
<keyword evidence="1" id="KW-0812">Transmembrane</keyword>
<proteinExistence type="predicted"/>
<feature type="transmembrane region" description="Helical" evidence="1">
    <location>
        <begin position="43"/>
        <end position="63"/>
    </location>
</feature>
<dbReference type="EMBL" id="ANOG01000777">
    <property type="protein sequence ID" value="EMI17591.1"/>
    <property type="molecule type" value="Genomic_DNA"/>
</dbReference>
<name>M5RER4_9BACT</name>
<sequence length="107" mass="10911">MIHPVRWATPIITSNSAATASTTAAWTAIRTNQTRPPPGDAGCGVFGGVVLGGAVLGGAVLGGDESSDFGWAVILSSLIGFAASAFLRRRMKGTDRAATNAKIHFLA</sequence>
<protein>
    <submittedName>
        <fullName evidence="2">Membrane protein</fullName>
    </submittedName>
</protein>
<dbReference type="Proteomes" id="UP000011991">
    <property type="component" value="Unassembled WGS sequence"/>
</dbReference>
<evidence type="ECO:0000313" key="2">
    <source>
        <dbReference type="EMBL" id="EMI17591.1"/>
    </source>
</evidence>